<name>A0ABX8RA75_9CLOT</name>
<gene>
    <name evidence="1" type="ORF">KVH43_08155</name>
</gene>
<dbReference type="EMBL" id="CP078093">
    <property type="protein sequence ID" value="QXM05364.1"/>
    <property type="molecule type" value="Genomic_DNA"/>
</dbReference>
<sequence length="199" mass="23334">MKNIDNIIKVGICALIPIYQLNMGNVTKLITEDGRSFIDKRTMKTVLKIIARYYTIHIEACREKYGQVLHQRLSVPILFHQRLLLIPFKMRKPKFVKDGAKGYINLYDIEKVTEKEKYVMIQLKNGVEIAVLNKMKTVQDQINKAKLIASDMNCFIDDLSYRSRDFYIEYNRPATKGDVARLQEELVQLKDVLKKMLRF</sequence>
<keyword evidence="2" id="KW-1185">Reference proteome</keyword>
<proteinExistence type="predicted"/>
<organism evidence="1 2">
    <name type="scientific">Crassaminicella indica</name>
    <dbReference type="NCBI Taxonomy" id="2855394"/>
    <lineage>
        <taxon>Bacteria</taxon>
        <taxon>Bacillati</taxon>
        <taxon>Bacillota</taxon>
        <taxon>Clostridia</taxon>
        <taxon>Eubacteriales</taxon>
        <taxon>Clostridiaceae</taxon>
        <taxon>Crassaminicella</taxon>
    </lineage>
</organism>
<protein>
    <submittedName>
        <fullName evidence="1">Competence protein ComK</fullName>
    </submittedName>
</protein>
<accession>A0ABX8RA75</accession>
<evidence type="ECO:0000313" key="1">
    <source>
        <dbReference type="EMBL" id="QXM05364.1"/>
    </source>
</evidence>
<dbReference type="Proteomes" id="UP000886818">
    <property type="component" value="Chromosome"/>
</dbReference>
<evidence type="ECO:0000313" key="2">
    <source>
        <dbReference type="Proteomes" id="UP000886818"/>
    </source>
</evidence>
<dbReference type="RefSeq" id="WP_218282063.1">
    <property type="nucleotide sequence ID" value="NZ_CP078093.1"/>
</dbReference>
<reference evidence="1" key="1">
    <citation type="submission" date="2021-07" db="EMBL/GenBank/DDBJ databases">
        <title>Complete genome sequence of Crassaminicella sp. 143-21, isolated from a deep-sea hydrothermal vent.</title>
        <authorList>
            <person name="Li X."/>
        </authorList>
    </citation>
    <scope>NUCLEOTIDE SEQUENCE</scope>
    <source>
        <strain evidence="1">143-21</strain>
    </source>
</reference>